<feature type="region of interest" description="Disordered" evidence="1">
    <location>
        <begin position="1"/>
        <end position="65"/>
    </location>
</feature>
<evidence type="ECO:0000313" key="2">
    <source>
        <dbReference type="EMBL" id="PTB75872.1"/>
    </source>
</evidence>
<reference evidence="2 3" key="1">
    <citation type="submission" date="2016-07" db="EMBL/GenBank/DDBJ databases">
        <title>Multiple horizontal gene transfer events from other fungi enriched the ability of initially mycotrophic Trichoderma (Ascomycota) to feed on dead plant biomass.</title>
        <authorList>
            <consortium name="DOE Joint Genome Institute"/>
            <person name="Aerts A."/>
            <person name="Atanasova L."/>
            <person name="Chenthamara K."/>
            <person name="Zhang J."/>
            <person name="Grujic M."/>
            <person name="Henrissat B."/>
            <person name="Kuo A."/>
            <person name="Salamov A."/>
            <person name="Lipzen A."/>
            <person name="Labutti K."/>
            <person name="Barry K."/>
            <person name="Miao Y."/>
            <person name="Rahimi M.J."/>
            <person name="Shen Q."/>
            <person name="Grigoriev I.V."/>
            <person name="Kubicek C.P."/>
            <person name="Druzhinina I.S."/>
        </authorList>
    </citation>
    <scope>NUCLEOTIDE SEQUENCE [LARGE SCALE GENOMIC DNA]</scope>
    <source>
        <strain evidence="2 3">ATCC 18648</strain>
    </source>
</reference>
<name>A0A2T4C2T7_TRILO</name>
<evidence type="ECO:0000256" key="1">
    <source>
        <dbReference type="SAM" id="MobiDB-lite"/>
    </source>
</evidence>
<protein>
    <submittedName>
        <fullName evidence="2">Uncharacterized protein</fullName>
    </submittedName>
</protein>
<gene>
    <name evidence="2" type="ORF">M440DRAFT_1402404</name>
</gene>
<dbReference type="AlphaFoldDB" id="A0A2T4C2T7"/>
<evidence type="ECO:0000313" key="3">
    <source>
        <dbReference type="Proteomes" id="UP000240760"/>
    </source>
</evidence>
<proteinExistence type="predicted"/>
<dbReference type="Proteomes" id="UP000240760">
    <property type="component" value="Unassembled WGS sequence"/>
</dbReference>
<sequence>MPPFGSSTACRPLAASALTAPPKSRTPEPGARAASSHLYGSSSLTPQPPSFEAGHRGASAAFLKG</sequence>
<accession>A0A2T4C2T7</accession>
<organism evidence="2 3">
    <name type="scientific">Trichoderma longibrachiatum ATCC 18648</name>
    <dbReference type="NCBI Taxonomy" id="983965"/>
    <lineage>
        <taxon>Eukaryota</taxon>
        <taxon>Fungi</taxon>
        <taxon>Dikarya</taxon>
        <taxon>Ascomycota</taxon>
        <taxon>Pezizomycotina</taxon>
        <taxon>Sordariomycetes</taxon>
        <taxon>Hypocreomycetidae</taxon>
        <taxon>Hypocreales</taxon>
        <taxon>Hypocreaceae</taxon>
        <taxon>Trichoderma</taxon>
    </lineage>
</organism>
<keyword evidence="3" id="KW-1185">Reference proteome</keyword>
<dbReference type="EMBL" id="KZ679133">
    <property type="protein sequence ID" value="PTB75872.1"/>
    <property type="molecule type" value="Genomic_DNA"/>
</dbReference>